<feature type="transmembrane region" description="Helical" evidence="7">
    <location>
        <begin position="117"/>
        <end position="139"/>
    </location>
</feature>
<comment type="subcellular location">
    <subcellularLocation>
        <location evidence="1 7">Cell membrane</location>
        <topology evidence="1 7">Multi-pass membrane protein</topology>
    </subcellularLocation>
</comment>
<dbReference type="InterPro" id="IPR000515">
    <property type="entry name" value="MetI-like"/>
</dbReference>
<evidence type="ECO:0000256" key="7">
    <source>
        <dbReference type="RuleBase" id="RU363032"/>
    </source>
</evidence>
<dbReference type="RefSeq" id="WP_126416512.1">
    <property type="nucleotide sequence ID" value="NZ_LR134476.1"/>
</dbReference>
<feature type="domain" description="ABC transmembrane type-1" evidence="8">
    <location>
        <begin position="80"/>
        <end position="290"/>
    </location>
</feature>
<organism evidence="9 10">
    <name type="scientific">Trueperella bialowiezensis</name>
    <dbReference type="NCBI Taxonomy" id="312285"/>
    <lineage>
        <taxon>Bacteria</taxon>
        <taxon>Bacillati</taxon>
        <taxon>Actinomycetota</taxon>
        <taxon>Actinomycetes</taxon>
        <taxon>Actinomycetales</taxon>
        <taxon>Actinomycetaceae</taxon>
        <taxon>Trueperella</taxon>
    </lineage>
</organism>
<sequence>MTTAPLARTPRRNRRKAKEIATAWAMLVPSLIGVGLFLMVPIVIVIALSFFRWDLISDPVFVGLANYSSMVDSAGFWNSVWVTVKFSVFAIPGAIVIGLLIAVGLNRKLPGSGVLQILYVTPWVAAPLALGIIWSWLLAPSGLINDVFGTRTAWLADTTTALPVVAFVYIWQNVGYISLFFLAALQSIPRDIYEAAELDGAGPVRKLWSITLPLIRPTTFFVSVTSLISSFQVFDLVYGLTDGNPGYPGGTTDVIAARIYNAAFSSQQIGNAAAMAVFLMVIIVIITLAQQRYFSSRMTYDMS</sequence>
<protein>
    <submittedName>
        <fullName evidence="9">sn-glycerol-3-phosphate transport system permease protein ugpA</fullName>
    </submittedName>
</protein>
<feature type="transmembrane region" description="Helical" evidence="7">
    <location>
        <begin position="86"/>
        <end position="105"/>
    </location>
</feature>
<evidence type="ECO:0000256" key="3">
    <source>
        <dbReference type="ARBA" id="ARBA00022475"/>
    </source>
</evidence>
<keyword evidence="5 7" id="KW-1133">Transmembrane helix</keyword>
<dbReference type="EMBL" id="LR134476">
    <property type="protein sequence ID" value="VEI13397.1"/>
    <property type="molecule type" value="Genomic_DNA"/>
</dbReference>
<dbReference type="PROSITE" id="PS50928">
    <property type="entry name" value="ABC_TM1"/>
    <property type="match status" value="1"/>
</dbReference>
<dbReference type="Gene3D" id="1.10.3720.10">
    <property type="entry name" value="MetI-like"/>
    <property type="match status" value="1"/>
</dbReference>
<dbReference type="InterPro" id="IPR035906">
    <property type="entry name" value="MetI-like_sf"/>
</dbReference>
<dbReference type="Proteomes" id="UP000269542">
    <property type="component" value="Chromosome"/>
</dbReference>
<keyword evidence="2 7" id="KW-0813">Transport</keyword>
<keyword evidence="4 7" id="KW-0812">Transmembrane</keyword>
<dbReference type="PANTHER" id="PTHR30193">
    <property type="entry name" value="ABC TRANSPORTER PERMEASE PROTEIN"/>
    <property type="match status" value="1"/>
</dbReference>
<evidence type="ECO:0000256" key="2">
    <source>
        <dbReference type="ARBA" id="ARBA00022448"/>
    </source>
</evidence>
<dbReference type="AlphaFoldDB" id="A0A448PEP5"/>
<dbReference type="CDD" id="cd06261">
    <property type="entry name" value="TM_PBP2"/>
    <property type="match status" value="1"/>
</dbReference>
<reference evidence="9 10" key="1">
    <citation type="submission" date="2018-12" db="EMBL/GenBank/DDBJ databases">
        <authorList>
            <consortium name="Pathogen Informatics"/>
        </authorList>
    </citation>
    <scope>NUCLEOTIDE SEQUENCE [LARGE SCALE GENOMIC DNA]</scope>
    <source>
        <strain evidence="9 10">NCTC13354</strain>
    </source>
</reference>
<dbReference type="Pfam" id="PF00528">
    <property type="entry name" value="BPD_transp_1"/>
    <property type="match status" value="1"/>
</dbReference>
<evidence type="ECO:0000256" key="4">
    <source>
        <dbReference type="ARBA" id="ARBA00022692"/>
    </source>
</evidence>
<proteinExistence type="inferred from homology"/>
<feature type="transmembrane region" description="Helical" evidence="7">
    <location>
        <begin position="159"/>
        <end position="185"/>
    </location>
</feature>
<comment type="similarity">
    <text evidence="7">Belongs to the binding-protein-dependent transport system permease family.</text>
</comment>
<feature type="transmembrane region" description="Helical" evidence="7">
    <location>
        <begin position="269"/>
        <end position="289"/>
    </location>
</feature>
<dbReference type="InterPro" id="IPR051393">
    <property type="entry name" value="ABC_transporter_permease"/>
</dbReference>
<dbReference type="GO" id="GO:0055085">
    <property type="term" value="P:transmembrane transport"/>
    <property type="evidence" value="ECO:0007669"/>
    <property type="project" value="InterPro"/>
</dbReference>
<evidence type="ECO:0000256" key="5">
    <source>
        <dbReference type="ARBA" id="ARBA00022989"/>
    </source>
</evidence>
<dbReference type="PANTHER" id="PTHR30193:SF37">
    <property type="entry name" value="INNER MEMBRANE ABC TRANSPORTER PERMEASE PROTEIN YCJO"/>
    <property type="match status" value="1"/>
</dbReference>
<accession>A0A448PEP5</accession>
<evidence type="ECO:0000313" key="10">
    <source>
        <dbReference type="Proteomes" id="UP000269542"/>
    </source>
</evidence>
<dbReference type="SUPFAM" id="SSF161098">
    <property type="entry name" value="MetI-like"/>
    <property type="match status" value="1"/>
</dbReference>
<dbReference type="GO" id="GO:0005886">
    <property type="term" value="C:plasma membrane"/>
    <property type="evidence" value="ECO:0007669"/>
    <property type="project" value="UniProtKB-SubCell"/>
</dbReference>
<gene>
    <name evidence="9" type="primary">ugpA</name>
    <name evidence="9" type="ORF">NCTC13354_01112</name>
</gene>
<keyword evidence="6 7" id="KW-0472">Membrane</keyword>
<evidence type="ECO:0000256" key="6">
    <source>
        <dbReference type="ARBA" id="ARBA00023136"/>
    </source>
</evidence>
<feature type="transmembrane region" description="Helical" evidence="7">
    <location>
        <begin position="21"/>
        <end position="51"/>
    </location>
</feature>
<keyword evidence="3" id="KW-1003">Cell membrane</keyword>
<evidence type="ECO:0000313" key="9">
    <source>
        <dbReference type="EMBL" id="VEI13397.1"/>
    </source>
</evidence>
<name>A0A448PEP5_9ACTO</name>
<evidence type="ECO:0000256" key="1">
    <source>
        <dbReference type="ARBA" id="ARBA00004651"/>
    </source>
</evidence>
<dbReference type="KEGG" id="tbw:NCTC13354_01112"/>
<keyword evidence="10" id="KW-1185">Reference proteome</keyword>
<dbReference type="OrthoDB" id="3265694at2"/>
<evidence type="ECO:0000259" key="8">
    <source>
        <dbReference type="PROSITE" id="PS50928"/>
    </source>
</evidence>